<keyword evidence="2" id="KW-1185">Reference proteome</keyword>
<dbReference type="EMBL" id="JACIJK010000015">
    <property type="protein sequence ID" value="MBB5716805.1"/>
    <property type="molecule type" value="Genomic_DNA"/>
</dbReference>
<reference evidence="1 2" key="1">
    <citation type="submission" date="2020-08" db="EMBL/GenBank/DDBJ databases">
        <title>Genomic Encyclopedia of Type Strains, Phase IV (KMG-IV): sequencing the most valuable type-strain genomes for metagenomic binning, comparative biology and taxonomic classification.</title>
        <authorList>
            <person name="Goeker M."/>
        </authorList>
    </citation>
    <scope>NUCLEOTIDE SEQUENCE [LARGE SCALE GENOMIC DNA]</scope>
    <source>
        <strain evidence="1 2">DSM 100044</strain>
    </source>
</reference>
<dbReference type="AlphaFoldDB" id="A0A7W9BGG8"/>
<organism evidence="1 2">
    <name type="scientific">Sphingomonas aerophila</name>
    <dbReference type="NCBI Taxonomy" id="1344948"/>
    <lineage>
        <taxon>Bacteria</taxon>
        <taxon>Pseudomonadati</taxon>
        <taxon>Pseudomonadota</taxon>
        <taxon>Alphaproteobacteria</taxon>
        <taxon>Sphingomonadales</taxon>
        <taxon>Sphingomonadaceae</taxon>
        <taxon>Sphingomonas</taxon>
    </lineage>
</organism>
<gene>
    <name evidence="1" type="ORF">FHS94_003677</name>
</gene>
<proteinExistence type="predicted"/>
<evidence type="ECO:0000313" key="2">
    <source>
        <dbReference type="Proteomes" id="UP000546200"/>
    </source>
</evidence>
<dbReference type="Proteomes" id="UP000546200">
    <property type="component" value="Unassembled WGS sequence"/>
</dbReference>
<sequence>MPRRDVATNTCGRAAMHFSLSYKSLFCIRSAQELPYGA</sequence>
<accession>A0A7W9BGG8</accession>
<evidence type="ECO:0000313" key="1">
    <source>
        <dbReference type="EMBL" id="MBB5716805.1"/>
    </source>
</evidence>
<comment type="caution">
    <text evidence="1">The sequence shown here is derived from an EMBL/GenBank/DDBJ whole genome shotgun (WGS) entry which is preliminary data.</text>
</comment>
<protein>
    <submittedName>
        <fullName evidence="1">Uncharacterized protein</fullName>
    </submittedName>
</protein>
<name>A0A7W9BGG8_9SPHN</name>